<dbReference type="Proteomes" id="UP000016960">
    <property type="component" value="Unassembled WGS sequence"/>
</dbReference>
<evidence type="ECO:0000313" key="3">
    <source>
        <dbReference type="Proteomes" id="UP000016960"/>
    </source>
</evidence>
<dbReference type="eggNOG" id="COG0631">
    <property type="taxonomic scope" value="Bacteria"/>
</dbReference>
<dbReference type="AlphaFoldDB" id="U5DLG1"/>
<dbReference type="STRING" id="582515.KR51_00019830"/>
<dbReference type="Pfam" id="PF13672">
    <property type="entry name" value="PP2C_2"/>
    <property type="match status" value="1"/>
</dbReference>
<organism evidence="2 3">
    <name type="scientific">Rubidibacter lacunae KORDI 51-2</name>
    <dbReference type="NCBI Taxonomy" id="582515"/>
    <lineage>
        <taxon>Bacteria</taxon>
        <taxon>Bacillati</taxon>
        <taxon>Cyanobacteriota</taxon>
        <taxon>Cyanophyceae</taxon>
        <taxon>Oscillatoriophycideae</taxon>
        <taxon>Chroococcales</taxon>
        <taxon>Aphanothecaceae</taxon>
        <taxon>Rubidibacter</taxon>
    </lineage>
</organism>
<dbReference type="SMART" id="SM00332">
    <property type="entry name" value="PP2Cc"/>
    <property type="match status" value="1"/>
</dbReference>
<dbReference type="PANTHER" id="PTHR13832">
    <property type="entry name" value="PROTEIN PHOSPHATASE 2C"/>
    <property type="match status" value="1"/>
</dbReference>
<dbReference type="InterPro" id="IPR025874">
    <property type="entry name" value="DZR"/>
</dbReference>
<dbReference type="PROSITE" id="PS51746">
    <property type="entry name" value="PPM_2"/>
    <property type="match status" value="1"/>
</dbReference>
<comment type="caution">
    <text evidence="2">The sequence shown here is derived from an EMBL/GenBank/DDBJ whole genome shotgun (WGS) entry which is preliminary data.</text>
</comment>
<keyword evidence="3" id="KW-1185">Reference proteome</keyword>
<feature type="domain" description="PPM-type phosphatase" evidence="1">
    <location>
        <begin position="351"/>
        <end position="609"/>
    </location>
</feature>
<dbReference type="InterPro" id="IPR036457">
    <property type="entry name" value="PPM-type-like_dom_sf"/>
</dbReference>
<keyword evidence="2" id="KW-0378">Hydrolase</keyword>
<dbReference type="Pfam" id="PF12773">
    <property type="entry name" value="DZR"/>
    <property type="match status" value="1"/>
</dbReference>
<dbReference type="CDD" id="cd00143">
    <property type="entry name" value="PP2Cc"/>
    <property type="match status" value="1"/>
</dbReference>
<name>U5DLG1_9CHRO</name>
<dbReference type="InterPro" id="IPR001932">
    <property type="entry name" value="PPM-type_phosphatase-like_dom"/>
</dbReference>
<dbReference type="EC" id="3.1.3.16" evidence="2"/>
<dbReference type="NCBIfam" id="NF011149">
    <property type="entry name" value="PRK14559.1"/>
    <property type="match status" value="1"/>
</dbReference>
<dbReference type="RefSeq" id="WP_022606958.1">
    <property type="nucleotide sequence ID" value="NZ_ASSJ01000049.1"/>
</dbReference>
<gene>
    <name evidence="2" type="ORF">KR51_00019830</name>
</gene>
<reference evidence="2 3" key="1">
    <citation type="submission" date="2013-05" db="EMBL/GenBank/DDBJ databases">
        <title>Draft genome sequence of Rubidibacter lacunae KORDI 51-2.</title>
        <authorList>
            <person name="Choi D.H."/>
            <person name="Noh J.H."/>
            <person name="Kwon K.-K."/>
            <person name="Lee J.-H."/>
            <person name="Ryu J.-Y."/>
        </authorList>
    </citation>
    <scope>NUCLEOTIDE SEQUENCE [LARGE SCALE GENOMIC DNA]</scope>
    <source>
        <strain evidence="2 3">KORDI 51-2</strain>
    </source>
</reference>
<dbReference type="InParanoid" id="U5DLG1"/>
<protein>
    <submittedName>
        <fullName evidence="2">Serine/threonine protein phosphatase</fullName>
        <ecNumber evidence="2">3.1.3.16</ecNumber>
    </submittedName>
</protein>
<proteinExistence type="predicted"/>
<evidence type="ECO:0000313" key="2">
    <source>
        <dbReference type="EMBL" id="ERN41414.1"/>
    </source>
</evidence>
<evidence type="ECO:0000259" key="1">
    <source>
        <dbReference type="PROSITE" id="PS51746"/>
    </source>
</evidence>
<sequence>MLICPQCQFENALNAEICQSCGTSLTHAPCPDCGADVARRDLICSNCGAQTGTTLLAILTPLTPRFEDALGPSTLPMRSLKFAGTFASGASYLDTKQRYRLLGTPPAEVGPARARVLDEQPLQRTGLDILGSQCLGNSREVFQTHVAPYLQLAKHLMPSIPAIREAWQSGDRVAVLVNDRSDWSMLSEIWVRDRPPLMELLWWLAAMGKLWQPLGEVGCQQSLLVAENLRLDEDRVLCLCQLYPDPPRTRLSLQDLGRLWQGFHARCNRLEKPLLAQLCDDLAGGAIATVEQLQQSLQSLAMQAGNVSAGDARVPFASDDGWDGSDVKTAALTGSEDVPTVALPLQVLALSDAGCTDIGRRREHNEDFFGMESLWERHETPLQGSARARGLYIVCDGMGGHAAGEVASRMAVESLLEYFHDRWHDRLPDEDTVCEGILTANEKIFAINQAQSSSGLARMGTTLVLALVQDTQVAIAHVGDSRIYRVTRKHGLEQLSVDHEVGQRDIRRGVDPELAYNRPDAFQLTQALGPRESNSISPEIQTLDVTEDTLLLLCSDGLSDRNLLELHADDYLVPLLGSKADIRQGLQALVDFANEYNGHDNITAILVRLKVRPQVHS</sequence>
<dbReference type="OrthoDB" id="495860at2"/>
<dbReference type="PATRIC" id="fig|582515.4.peg.2230"/>
<dbReference type="SUPFAM" id="SSF81606">
    <property type="entry name" value="PP2C-like"/>
    <property type="match status" value="1"/>
</dbReference>
<accession>U5DLG1</accession>
<dbReference type="EMBL" id="ASSJ01000049">
    <property type="protein sequence ID" value="ERN41414.1"/>
    <property type="molecule type" value="Genomic_DNA"/>
</dbReference>
<dbReference type="PANTHER" id="PTHR13832:SF827">
    <property type="entry name" value="PROTEIN PHOSPHATASE 1L"/>
    <property type="match status" value="1"/>
</dbReference>
<dbReference type="InterPro" id="IPR015655">
    <property type="entry name" value="PP2C"/>
</dbReference>
<dbReference type="Gene3D" id="3.60.40.10">
    <property type="entry name" value="PPM-type phosphatase domain"/>
    <property type="match status" value="1"/>
</dbReference>
<dbReference type="SMART" id="SM00331">
    <property type="entry name" value="PP2C_SIG"/>
    <property type="match status" value="1"/>
</dbReference>
<dbReference type="GO" id="GO:0004722">
    <property type="term" value="F:protein serine/threonine phosphatase activity"/>
    <property type="evidence" value="ECO:0007669"/>
    <property type="project" value="UniProtKB-EC"/>
</dbReference>